<dbReference type="PROSITE" id="PS50994">
    <property type="entry name" value="INTEGRASE"/>
    <property type="match status" value="1"/>
</dbReference>
<dbReference type="InterPro" id="IPR001584">
    <property type="entry name" value="Integrase_cat-core"/>
</dbReference>
<keyword evidence="4" id="KW-1185">Reference proteome</keyword>
<reference evidence="3 4" key="1">
    <citation type="submission" date="2016-03" db="EMBL/GenBank/DDBJ databases">
        <title>Spore heat resistance.</title>
        <authorList>
            <person name="Boekhorst J."/>
            <person name="Berendsen E.M."/>
            <person name="Wells-Bennik M.H."/>
            <person name="Kuipers O.P."/>
        </authorList>
    </citation>
    <scope>NUCLEOTIDE SEQUENCE [LARGE SCALE GENOMIC DNA]</scope>
    <source>
        <strain evidence="3 4">GS8</strain>
    </source>
</reference>
<comment type="caution">
    <text evidence="3">The sequence shown here is derived from an EMBL/GenBank/DDBJ whole genome shotgun (WGS) entry which is preliminary data.</text>
</comment>
<proteinExistence type="predicted"/>
<accession>A0ABQ7HAS8</accession>
<dbReference type="InterPro" id="IPR015378">
    <property type="entry name" value="Transposase-like_Mu_C"/>
</dbReference>
<dbReference type="SUPFAM" id="SSF53098">
    <property type="entry name" value="Ribonuclease H-like"/>
    <property type="match status" value="1"/>
</dbReference>
<evidence type="ECO:0000313" key="3">
    <source>
        <dbReference type="EMBL" id="KAF6509300.1"/>
    </source>
</evidence>
<organism evidence="3 4">
    <name type="scientific">Geobacillus stearothermophilus</name>
    <name type="common">Bacillus stearothermophilus</name>
    <dbReference type="NCBI Taxonomy" id="1422"/>
    <lineage>
        <taxon>Bacteria</taxon>
        <taxon>Bacillati</taxon>
        <taxon>Bacillota</taxon>
        <taxon>Bacilli</taxon>
        <taxon>Bacillales</taxon>
        <taxon>Anoxybacillaceae</taxon>
        <taxon>Geobacillus</taxon>
    </lineage>
</organism>
<feature type="region of interest" description="Disordered" evidence="1">
    <location>
        <begin position="146"/>
        <end position="181"/>
    </location>
</feature>
<dbReference type="EMBL" id="LUCS01000042">
    <property type="protein sequence ID" value="KAF6509300.1"/>
    <property type="molecule type" value="Genomic_DNA"/>
</dbReference>
<sequence>MMLILENSIIEWINEGEENVLERVLWVDAENNQVVVINLNAEKPLPVIKELTFIHQALSQGLAIKRTVDPFAKIYANEAEIPEKYRQRRDKRWEIIKDIVTEEPDVYDEKLRGAMIREAHEKFGTPKKDIYKYLREYWKGGKNPNALLPNYDNSGAPGKERGVKEGNKRGRPSRVEKEDPEKQGINIDDEIKQIFRIAVQLYYDNKQQYPLRKCYQTMLEKHFNIGYENKNGVQVPVLPPAHELPTFGQFKYWYSKEKDLKKSLIAREGKRGFALRHRPVLGSSIQMTFGPGSIFQIDATIADVYLVNSFDRTKIIGRPVIYTVIDVFSRMIVGMYVGLEGPNWIGAKMALANAFTDKVSFCAEYGIEISEDDWNCNYLPEAILADRGEIIGFNSDHMIESLNIKVLNTPPYRADWKGIVEQSFRKANLKTIHWLPGAVKERYRERGEKDHRLDATLDLHQFTKIMINTFLNHNLYHRMHWYLRDEFMIQDHVEPIPNELWRWGIENRVGHLREKPSDIIKLNLMPRDEATVTESGIRFKGMFYSCERALNEQWFEKARVYGNFKVPVAYDTRNKADTINLILNNGKDFEVCYLLERESRYKGRRLEEVLDLHEFEKLDEAKYQTTKIQSDAELNAQNNAIIEEAKQQTMQSLRLSNISNHRRVKNIRTNRKEEKERVREREKWDLGKVAPFIPKTNEVEQTTTGEFELTPKLTKQQSFLKMLKSQTKGRG</sequence>
<evidence type="ECO:0000256" key="1">
    <source>
        <dbReference type="SAM" id="MobiDB-lite"/>
    </source>
</evidence>
<evidence type="ECO:0000259" key="2">
    <source>
        <dbReference type="PROSITE" id="PS50994"/>
    </source>
</evidence>
<dbReference type="Proteomes" id="UP000773850">
    <property type="component" value="Unassembled WGS sequence"/>
</dbReference>
<dbReference type="InterPro" id="IPR036397">
    <property type="entry name" value="RNaseH_sf"/>
</dbReference>
<name>A0ABQ7HAS8_GEOSE</name>
<feature type="compositionally biased region" description="Basic and acidic residues" evidence="1">
    <location>
        <begin position="158"/>
        <end position="181"/>
    </location>
</feature>
<dbReference type="Pfam" id="PF09299">
    <property type="entry name" value="Mu-transpos_C"/>
    <property type="match status" value="1"/>
</dbReference>
<protein>
    <submittedName>
        <fullName evidence="3">Transposase and s</fullName>
    </submittedName>
</protein>
<dbReference type="Gene3D" id="3.30.420.10">
    <property type="entry name" value="Ribonuclease H-like superfamily/Ribonuclease H"/>
    <property type="match status" value="1"/>
</dbReference>
<evidence type="ECO:0000313" key="4">
    <source>
        <dbReference type="Proteomes" id="UP000773850"/>
    </source>
</evidence>
<dbReference type="InterPro" id="IPR012337">
    <property type="entry name" value="RNaseH-like_sf"/>
</dbReference>
<feature type="domain" description="Integrase catalytic" evidence="2">
    <location>
        <begin position="287"/>
        <end position="425"/>
    </location>
</feature>
<gene>
    <name evidence="3" type="ORF">GS8_3352</name>
</gene>